<feature type="chain" id="PRO_5035171304" description="Esterase" evidence="1">
    <location>
        <begin position="20"/>
        <end position="354"/>
    </location>
</feature>
<evidence type="ECO:0008006" key="6">
    <source>
        <dbReference type="Google" id="ProtNLM"/>
    </source>
</evidence>
<dbReference type="InterPro" id="IPR013830">
    <property type="entry name" value="SGNH_hydro"/>
</dbReference>
<dbReference type="InterPro" id="IPR037461">
    <property type="entry name" value="CtCE2-like_dom"/>
</dbReference>
<dbReference type="PANTHER" id="PTHR37834:SF2">
    <property type="entry name" value="ESTERASE, SGNH HYDROLASE-TYPE"/>
    <property type="match status" value="1"/>
</dbReference>
<feature type="domain" description="SGNH hydrolase-type esterase" evidence="2">
    <location>
        <begin position="152"/>
        <end position="338"/>
    </location>
</feature>
<dbReference type="InterPro" id="IPR036514">
    <property type="entry name" value="SGNH_hydro_sf"/>
</dbReference>
<feature type="domain" description="Carbohydrate esterase 2 N-terminal" evidence="3">
    <location>
        <begin position="33"/>
        <end position="143"/>
    </location>
</feature>
<protein>
    <recommendedName>
        <fullName evidence="6">Esterase</fullName>
    </recommendedName>
</protein>
<evidence type="ECO:0000313" key="5">
    <source>
        <dbReference type="Proteomes" id="UP000695562"/>
    </source>
</evidence>
<name>A0A8J4Q1J5_9MYCE</name>
<dbReference type="Gene3D" id="2.60.120.260">
    <property type="entry name" value="Galactose-binding domain-like"/>
    <property type="match status" value="1"/>
</dbReference>
<gene>
    <name evidence="4" type="ORF">CYY_001649</name>
</gene>
<dbReference type="PANTHER" id="PTHR37834">
    <property type="entry name" value="GDSL-LIKE LIPASE/ACYLHYDROLASE DOMAIN PROTEIN (AFU_ORTHOLOGUE AFUA_2G00620)"/>
    <property type="match status" value="1"/>
</dbReference>
<sequence>MKTILLFLYFLACLALCNSNGIVIPPSNENINYVGRVDKSNSLQYAFAWSSVQISILISNTTSFAPVFGSYGQNYFNVFIDNTMFVLNASSPIPHPYFISENLNLDPTQTYNITLVKRTEAWVGISSFYGIIVDSGATLFSYPKTTSRSIEFIGDSITCGFGILGVPPCGPFDPSLEDISLTYGGLISKELEAQLYVEAWSGKGVLKNSGSTIIPSNQTLPELYPLTIPTESTDYWNFEDFSPDAIVINLGTNDYNSQPIPSKHYFESSYIDFIKFIKSKYANNPSFFLVCGPMIGDPCCEYVQNVADAVGAVYIDMQNILEPNEYGCNSHPNVAGHAKMASIALPIIQKNLAW</sequence>
<dbReference type="Gene3D" id="3.40.50.1110">
    <property type="entry name" value="SGNH hydrolase"/>
    <property type="match status" value="1"/>
</dbReference>
<dbReference type="CDD" id="cd01831">
    <property type="entry name" value="Endoglucanase_E_like"/>
    <property type="match status" value="1"/>
</dbReference>
<dbReference type="GO" id="GO:0052689">
    <property type="term" value="F:carboxylic ester hydrolase activity"/>
    <property type="evidence" value="ECO:0007669"/>
    <property type="project" value="InterPro"/>
</dbReference>
<dbReference type="Pfam" id="PF13472">
    <property type="entry name" value="Lipase_GDSL_2"/>
    <property type="match status" value="1"/>
</dbReference>
<keyword evidence="1" id="KW-0732">Signal</keyword>
<dbReference type="InterPro" id="IPR040794">
    <property type="entry name" value="CE2_N"/>
</dbReference>
<reference evidence="4" key="1">
    <citation type="submission" date="2020-01" db="EMBL/GenBank/DDBJ databases">
        <title>Development of genomics and gene disruption for Polysphondylium violaceum indicates a role for the polyketide synthase stlB in stalk morphogenesis.</title>
        <authorList>
            <person name="Narita B."/>
            <person name="Kawabe Y."/>
            <person name="Kin K."/>
            <person name="Saito T."/>
            <person name="Gibbs R."/>
            <person name="Kuspa A."/>
            <person name="Muzny D."/>
            <person name="Queller D."/>
            <person name="Richards S."/>
            <person name="Strassman J."/>
            <person name="Sucgang R."/>
            <person name="Worley K."/>
            <person name="Schaap P."/>
        </authorList>
    </citation>
    <scope>NUCLEOTIDE SEQUENCE</scope>
    <source>
        <strain evidence="4">QSvi11</strain>
    </source>
</reference>
<evidence type="ECO:0000259" key="3">
    <source>
        <dbReference type="Pfam" id="PF17996"/>
    </source>
</evidence>
<dbReference type="Pfam" id="PF17996">
    <property type="entry name" value="CE2_N"/>
    <property type="match status" value="1"/>
</dbReference>
<proteinExistence type="predicted"/>
<feature type="signal peptide" evidence="1">
    <location>
        <begin position="1"/>
        <end position="19"/>
    </location>
</feature>
<keyword evidence="5" id="KW-1185">Reference proteome</keyword>
<dbReference type="EMBL" id="AJWJ01000041">
    <property type="protein sequence ID" value="KAF2077017.1"/>
    <property type="molecule type" value="Genomic_DNA"/>
</dbReference>
<dbReference type="Proteomes" id="UP000695562">
    <property type="component" value="Unassembled WGS sequence"/>
</dbReference>
<dbReference type="AlphaFoldDB" id="A0A8J4Q1J5"/>
<dbReference type="OrthoDB" id="30833at2759"/>
<evidence type="ECO:0000313" key="4">
    <source>
        <dbReference type="EMBL" id="KAF2077017.1"/>
    </source>
</evidence>
<evidence type="ECO:0000256" key="1">
    <source>
        <dbReference type="SAM" id="SignalP"/>
    </source>
</evidence>
<comment type="caution">
    <text evidence="4">The sequence shown here is derived from an EMBL/GenBank/DDBJ whole genome shotgun (WGS) entry which is preliminary data.</text>
</comment>
<organism evidence="4 5">
    <name type="scientific">Polysphondylium violaceum</name>
    <dbReference type="NCBI Taxonomy" id="133409"/>
    <lineage>
        <taxon>Eukaryota</taxon>
        <taxon>Amoebozoa</taxon>
        <taxon>Evosea</taxon>
        <taxon>Eumycetozoa</taxon>
        <taxon>Dictyostelia</taxon>
        <taxon>Dictyosteliales</taxon>
        <taxon>Dictyosteliaceae</taxon>
        <taxon>Polysphondylium</taxon>
    </lineage>
</organism>
<evidence type="ECO:0000259" key="2">
    <source>
        <dbReference type="Pfam" id="PF13472"/>
    </source>
</evidence>
<dbReference type="InterPro" id="IPR052762">
    <property type="entry name" value="PCW_deacetylase/CE"/>
</dbReference>
<dbReference type="SUPFAM" id="SSF52266">
    <property type="entry name" value="SGNH hydrolase"/>
    <property type="match status" value="1"/>
</dbReference>
<accession>A0A8J4Q1J5</accession>